<dbReference type="AlphaFoldDB" id="A0A9P0ZKP8"/>
<gene>
    <name evidence="2" type="ORF">CEURO_LOCUS17327</name>
</gene>
<comment type="caution">
    <text evidence="2">The sequence shown here is derived from an EMBL/GenBank/DDBJ whole genome shotgun (WGS) entry which is preliminary data.</text>
</comment>
<proteinExistence type="predicted"/>
<evidence type="ECO:0000256" key="1">
    <source>
        <dbReference type="SAM" id="Phobius"/>
    </source>
</evidence>
<reference evidence="2" key="1">
    <citation type="submission" date="2022-07" db="EMBL/GenBank/DDBJ databases">
        <authorList>
            <person name="Macas J."/>
            <person name="Novak P."/>
            <person name="Neumann P."/>
        </authorList>
    </citation>
    <scope>NUCLEOTIDE SEQUENCE</scope>
</reference>
<sequence length="173" mass="18770">MSGSWFEFLDLKFGLNCWPAVIVDGVFYCGFAGWLHWVCLLHKLMFSRLLLYRRLTLFIVAVGGHRGLTGMGVAGEVSVWQGSFSPDGFFLLAVDAGMTLEPGGGGGTTDVDASLTWLLNDFEFGRGRHRLDAMAEVTLGLQTLGDGLLGRASLVGSSFGDGFHWPGSWKPSF</sequence>
<keyword evidence="1" id="KW-0812">Transmembrane</keyword>
<evidence type="ECO:0000313" key="3">
    <source>
        <dbReference type="Proteomes" id="UP001152484"/>
    </source>
</evidence>
<feature type="transmembrane region" description="Helical" evidence="1">
    <location>
        <begin position="20"/>
        <end position="41"/>
    </location>
</feature>
<protein>
    <submittedName>
        <fullName evidence="2">Uncharacterized protein</fullName>
    </submittedName>
</protein>
<name>A0A9P0ZKP8_CUSEU</name>
<keyword evidence="1" id="KW-1133">Transmembrane helix</keyword>
<accession>A0A9P0ZKP8</accession>
<dbReference type="EMBL" id="CAMAPE010000050">
    <property type="protein sequence ID" value="CAH9106536.1"/>
    <property type="molecule type" value="Genomic_DNA"/>
</dbReference>
<keyword evidence="3" id="KW-1185">Reference proteome</keyword>
<keyword evidence="1" id="KW-0472">Membrane</keyword>
<dbReference type="Proteomes" id="UP001152484">
    <property type="component" value="Unassembled WGS sequence"/>
</dbReference>
<evidence type="ECO:0000313" key="2">
    <source>
        <dbReference type="EMBL" id="CAH9106536.1"/>
    </source>
</evidence>
<organism evidence="2 3">
    <name type="scientific">Cuscuta europaea</name>
    <name type="common">European dodder</name>
    <dbReference type="NCBI Taxonomy" id="41803"/>
    <lineage>
        <taxon>Eukaryota</taxon>
        <taxon>Viridiplantae</taxon>
        <taxon>Streptophyta</taxon>
        <taxon>Embryophyta</taxon>
        <taxon>Tracheophyta</taxon>
        <taxon>Spermatophyta</taxon>
        <taxon>Magnoliopsida</taxon>
        <taxon>eudicotyledons</taxon>
        <taxon>Gunneridae</taxon>
        <taxon>Pentapetalae</taxon>
        <taxon>asterids</taxon>
        <taxon>lamiids</taxon>
        <taxon>Solanales</taxon>
        <taxon>Convolvulaceae</taxon>
        <taxon>Cuscuteae</taxon>
        <taxon>Cuscuta</taxon>
        <taxon>Cuscuta subgen. Cuscuta</taxon>
    </lineage>
</organism>